<feature type="repeat" description="WD" evidence="1">
    <location>
        <begin position="68"/>
        <end position="104"/>
    </location>
</feature>
<dbReference type="EMBL" id="CAJJDP010000001">
    <property type="protein sequence ID" value="CAD8132513.1"/>
    <property type="molecule type" value="Genomic_DNA"/>
</dbReference>
<dbReference type="OMA" id="RLCFIFD"/>
<gene>
    <name evidence="2" type="ORF">POCTA_138.1.T0030474</name>
</gene>
<protein>
    <recommendedName>
        <fullName evidence="4">WD40-repeat-containing domain</fullName>
    </recommendedName>
</protein>
<dbReference type="Pfam" id="PF00400">
    <property type="entry name" value="WD40"/>
    <property type="match status" value="3"/>
</dbReference>
<dbReference type="PROSITE" id="PS50082">
    <property type="entry name" value="WD_REPEATS_2"/>
    <property type="match status" value="1"/>
</dbReference>
<dbReference type="OrthoDB" id="674604at2759"/>
<dbReference type="Proteomes" id="UP000683925">
    <property type="component" value="Unassembled WGS sequence"/>
</dbReference>
<dbReference type="InterPro" id="IPR001680">
    <property type="entry name" value="WD40_rpt"/>
</dbReference>
<comment type="caution">
    <text evidence="2">The sequence shown here is derived from an EMBL/GenBank/DDBJ whole genome shotgun (WGS) entry which is preliminary data.</text>
</comment>
<keyword evidence="1" id="KW-0853">WD repeat</keyword>
<dbReference type="GO" id="GO:0097361">
    <property type="term" value="C:cytosolic [4Fe-4S] assembly targeting complex"/>
    <property type="evidence" value="ECO:0007669"/>
    <property type="project" value="TreeGrafter"/>
</dbReference>
<evidence type="ECO:0000256" key="1">
    <source>
        <dbReference type="PROSITE-ProRule" id="PRU00221"/>
    </source>
</evidence>
<dbReference type="AlphaFoldDB" id="A0A8S1RZ50"/>
<accession>A0A8S1RZ50</accession>
<dbReference type="PROSITE" id="PS50294">
    <property type="entry name" value="WD_REPEATS_REGION"/>
    <property type="match status" value="1"/>
</dbReference>
<evidence type="ECO:0008006" key="4">
    <source>
        <dbReference type="Google" id="ProtNLM"/>
    </source>
</evidence>
<dbReference type="PANTHER" id="PTHR19920">
    <property type="entry name" value="WD40 PROTEIN CIAO1"/>
    <property type="match status" value="1"/>
</dbReference>
<dbReference type="SMART" id="SM00320">
    <property type="entry name" value="WD40"/>
    <property type="match status" value="4"/>
</dbReference>
<evidence type="ECO:0000313" key="2">
    <source>
        <dbReference type="EMBL" id="CAD8132513.1"/>
    </source>
</evidence>
<reference evidence="2" key="1">
    <citation type="submission" date="2021-01" db="EMBL/GenBank/DDBJ databases">
        <authorList>
            <consortium name="Genoscope - CEA"/>
            <person name="William W."/>
        </authorList>
    </citation>
    <scope>NUCLEOTIDE SEQUENCE</scope>
</reference>
<proteinExistence type="predicted"/>
<evidence type="ECO:0000313" key="3">
    <source>
        <dbReference type="Proteomes" id="UP000683925"/>
    </source>
</evidence>
<dbReference type="PANTHER" id="PTHR19920:SF0">
    <property type="entry name" value="CYTOSOLIC IRON-SULFUR PROTEIN ASSEMBLY PROTEIN CIAO1-RELATED"/>
    <property type="match status" value="1"/>
</dbReference>
<dbReference type="GO" id="GO:0016226">
    <property type="term" value="P:iron-sulfur cluster assembly"/>
    <property type="evidence" value="ECO:0007669"/>
    <property type="project" value="TreeGrafter"/>
</dbReference>
<organism evidence="2 3">
    <name type="scientific">Paramecium octaurelia</name>
    <dbReference type="NCBI Taxonomy" id="43137"/>
    <lineage>
        <taxon>Eukaryota</taxon>
        <taxon>Sar</taxon>
        <taxon>Alveolata</taxon>
        <taxon>Ciliophora</taxon>
        <taxon>Intramacronucleata</taxon>
        <taxon>Oligohymenophorea</taxon>
        <taxon>Peniculida</taxon>
        <taxon>Parameciidae</taxon>
        <taxon>Paramecium</taxon>
    </lineage>
</organism>
<keyword evidence="3" id="KW-1185">Reference proteome</keyword>
<sequence>MGTKQIKDKDHNQQQFQYKNLEGFQITYEEKCFALAFNQSCSYLVAGSDFNIKVFKFDYEQLQPTQLLIAHKDYVQTLNFMKQTNQSFISGGRDSFIIIWELNNMSNWYKKQTLNYHILPITCLIISKNEEFFFSGSDDRTIKLYHKNHDQEWFCKQNIMDHSGTINGLSLNQEQNKLITCAQDFKILIIERDNDNWFVIQTIEQYGLRLCFIFDNLFTFQPNDNAMYLYYPESNNQIINYKKKKIGTKRGGCVCTSLFPQQFIQSKSLLMNKNGGYVHFIKILDLNTYYIVQTINFGTYCLSGEISEDGEYFVTWDNLSNQIQVKKYIEC</sequence>
<name>A0A8S1RZ50_PAROT</name>